<gene>
    <name evidence="1" type="ORF">GRI97_11325</name>
</gene>
<name>A0A6I4TY55_9SPHN</name>
<dbReference type="EMBL" id="WTYJ01000002">
    <property type="protein sequence ID" value="MXO99578.1"/>
    <property type="molecule type" value="Genomic_DNA"/>
</dbReference>
<dbReference type="AlphaFoldDB" id="A0A6I4TY55"/>
<dbReference type="RefSeq" id="WP_235917769.1">
    <property type="nucleotide sequence ID" value="NZ_WTYJ01000002.1"/>
</dbReference>
<evidence type="ECO:0000313" key="1">
    <source>
        <dbReference type="EMBL" id="MXO99578.1"/>
    </source>
</evidence>
<comment type="caution">
    <text evidence="1">The sequence shown here is derived from an EMBL/GenBank/DDBJ whole genome shotgun (WGS) entry which is preliminary data.</text>
</comment>
<evidence type="ECO:0000313" key="2">
    <source>
        <dbReference type="Proteomes" id="UP000469430"/>
    </source>
</evidence>
<sequence length="146" mass="15575">MASLLIALLPTGAQGAVDPPGEIVIAPPAEAPPLRIVGGEAIDRLIGNTLVATQTNLGSDQPPALLYLRPDGTAVGREGRQGAKAEQAKWWIEDETLLCILPPGGKRTRNDCVGIVIEGDRIQLLENGRPLEQLDMRLEPGNPYEL</sequence>
<keyword evidence="2" id="KW-1185">Reference proteome</keyword>
<reference evidence="1 2" key="1">
    <citation type="submission" date="2019-12" db="EMBL/GenBank/DDBJ databases">
        <title>Genomic-based taxomic classification of the family Erythrobacteraceae.</title>
        <authorList>
            <person name="Xu L."/>
        </authorList>
    </citation>
    <scope>NUCLEOTIDE SEQUENCE [LARGE SCALE GENOMIC DNA]</scope>
    <source>
        <strain evidence="1 2">S36</strain>
    </source>
</reference>
<dbReference type="Proteomes" id="UP000469430">
    <property type="component" value="Unassembled WGS sequence"/>
</dbReference>
<proteinExistence type="predicted"/>
<protein>
    <submittedName>
        <fullName evidence="1">Uncharacterized protein</fullName>
    </submittedName>
</protein>
<accession>A0A6I4TY55</accession>
<organism evidence="1 2">
    <name type="scientific">Croceibacterium xixiisoli</name>
    <dbReference type="NCBI Taxonomy" id="1476466"/>
    <lineage>
        <taxon>Bacteria</taxon>
        <taxon>Pseudomonadati</taxon>
        <taxon>Pseudomonadota</taxon>
        <taxon>Alphaproteobacteria</taxon>
        <taxon>Sphingomonadales</taxon>
        <taxon>Erythrobacteraceae</taxon>
        <taxon>Croceibacterium</taxon>
    </lineage>
</organism>